<gene>
    <name evidence="1" type="ORF">M407DRAFT_242619</name>
</gene>
<dbReference type="EMBL" id="KN822983">
    <property type="protein sequence ID" value="KIO29382.1"/>
    <property type="molecule type" value="Genomic_DNA"/>
</dbReference>
<dbReference type="Proteomes" id="UP000054248">
    <property type="component" value="Unassembled WGS sequence"/>
</dbReference>
<evidence type="ECO:0000313" key="1">
    <source>
        <dbReference type="EMBL" id="KIO29382.1"/>
    </source>
</evidence>
<evidence type="ECO:0000313" key="2">
    <source>
        <dbReference type="Proteomes" id="UP000054248"/>
    </source>
</evidence>
<proteinExistence type="predicted"/>
<dbReference type="AlphaFoldDB" id="A0A0C3M6X2"/>
<reference evidence="1 2" key="1">
    <citation type="submission" date="2014-04" db="EMBL/GenBank/DDBJ databases">
        <authorList>
            <consortium name="DOE Joint Genome Institute"/>
            <person name="Kuo A."/>
            <person name="Girlanda M."/>
            <person name="Perotto S."/>
            <person name="Kohler A."/>
            <person name="Nagy L.G."/>
            <person name="Floudas D."/>
            <person name="Copeland A."/>
            <person name="Barry K.W."/>
            <person name="Cichocki N."/>
            <person name="Veneault-Fourrey C."/>
            <person name="LaButti K."/>
            <person name="Lindquist E.A."/>
            <person name="Lipzen A."/>
            <person name="Lundell T."/>
            <person name="Morin E."/>
            <person name="Murat C."/>
            <person name="Sun H."/>
            <person name="Tunlid A."/>
            <person name="Henrissat B."/>
            <person name="Grigoriev I.V."/>
            <person name="Hibbett D.S."/>
            <person name="Martin F."/>
            <person name="Nordberg H.P."/>
            <person name="Cantor M.N."/>
            <person name="Hua S.X."/>
        </authorList>
    </citation>
    <scope>NUCLEOTIDE SEQUENCE [LARGE SCALE GENOMIC DNA]</scope>
    <source>
        <strain evidence="1 2">MUT 4182</strain>
    </source>
</reference>
<reference evidence="2" key="2">
    <citation type="submission" date="2015-01" db="EMBL/GenBank/DDBJ databases">
        <title>Evolutionary Origins and Diversification of the Mycorrhizal Mutualists.</title>
        <authorList>
            <consortium name="DOE Joint Genome Institute"/>
            <consortium name="Mycorrhizal Genomics Consortium"/>
            <person name="Kohler A."/>
            <person name="Kuo A."/>
            <person name="Nagy L.G."/>
            <person name="Floudas D."/>
            <person name="Copeland A."/>
            <person name="Barry K.W."/>
            <person name="Cichocki N."/>
            <person name="Veneault-Fourrey C."/>
            <person name="LaButti K."/>
            <person name="Lindquist E.A."/>
            <person name="Lipzen A."/>
            <person name="Lundell T."/>
            <person name="Morin E."/>
            <person name="Murat C."/>
            <person name="Riley R."/>
            <person name="Ohm R."/>
            <person name="Sun H."/>
            <person name="Tunlid A."/>
            <person name="Henrissat B."/>
            <person name="Grigoriev I.V."/>
            <person name="Hibbett D.S."/>
            <person name="Martin F."/>
        </authorList>
    </citation>
    <scope>NUCLEOTIDE SEQUENCE [LARGE SCALE GENOMIC DNA]</scope>
    <source>
        <strain evidence="2">MUT 4182</strain>
    </source>
</reference>
<sequence>MCLRNTVHHVRGGVQLVAHRDTRPTLLGFEEGAVSLSCKAQGDAAVALKTVVSGCVPRWLCKGRLMGFRIGAAASAAVRRWSSQNGIERIRRALRPISPEWTFLVSLWLALRGVRRRH</sequence>
<organism evidence="1 2">
    <name type="scientific">Tulasnella calospora MUT 4182</name>
    <dbReference type="NCBI Taxonomy" id="1051891"/>
    <lineage>
        <taxon>Eukaryota</taxon>
        <taxon>Fungi</taxon>
        <taxon>Dikarya</taxon>
        <taxon>Basidiomycota</taxon>
        <taxon>Agaricomycotina</taxon>
        <taxon>Agaricomycetes</taxon>
        <taxon>Cantharellales</taxon>
        <taxon>Tulasnellaceae</taxon>
        <taxon>Tulasnella</taxon>
    </lineage>
</organism>
<accession>A0A0C3M6X2</accession>
<keyword evidence="2" id="KW-1185">Reference proteome</keyword>
<name>A0A0C3M6X2_9AGAM</name>
<dbReference type="HOGENOM" id="CLU_2074879_0_0_1"/>
<protein>
    <submittedName>
        <fullName evidence="1">Uncharacterized protein</fullName>
    </submittedName>
</protein>